<evidence type="ECO:0000313" key="8">
    <source>
        <dbReference type="EMBL" id="MDS1272572.1"/>
    </source>
</evidence>
<dbReference type="InterPro" id="IPR027417">
    <property type="entry name" value="P-loop_NTPase"/>
</dbReference>
<accession>A0ABU2HB64</accession>
<dbReference type="PANTHER" id="PTHR42711:SF5">
    <property type="entry name" value="ABC TRANSPORTER ATP-BINDING PROTEIN NATA"/>
    <property type="match status" value="1"/>
</dbReference>
<dbReference type="SMART" id="SM00382">
    <property type="entry name" value="AAA"/>
    <property type="match status" value="1"/>
</dbReference>
<dbReference type="PROSITE" id="PS50893">
    <property type="entry name" value="ABC_TRANSPORTER_2"/>
    <property type="match status" value="1"/>
</dbReference>
<comment type="subcellular location">
    <subcellularLocation>
        <location evidence="1">Cell membrane</location>
        <topology evidence="1">Peripheral membrane protein</topology>
    </subcellularLocation>
</comment>
<dbReference type="PANTHER" id="PTHR42711">
    <property type="entry name" value="ABC TRANSPORTER ATP-BINDING PROTEIN"/>
    <property type="match status" value="1"/>
</dbReference>
<dbReference type="CDD" id="cd03230">
    <property type="entry name" value="ABC_DR_subfamily_A"/>
    <property type="match status" value="1"/>
</dbReference>
<comment type="similarity">
    <text evidence="2">Belongs to the ABC transporter superfamily.</text>
</comment>
<evidence type="ECO:0000256" key="5">
    <source>
        <dbReference type="ARBA" id="ARBA00022840"/>
    </source>
</evidence>
<evidence type="ECO:0000256" key="4">
    <source>
        <dbReference type="ARBA" id="ARBA00022741"/>
    </source>
</evidence>
<proteinExistence type="inferred from homology"/>
<keyword evidence="6" id="KW-0046">Antibiotic resistance</keyword>
<dbReference type="InterPro" id="IPR003593">
    <property type="entry name" value="AAA+_ATPase"/>
</dbReference>
<dbReference type="EMBL" id="JAVLVT010000015">
    <property type="protein sequence ID" value="MDS1272572.1"/>
    <property type="molecule type" value="Genomic_DNA"/>
</dbReference>
<comment type="caution">
    <text evidence="8">The sequence shown here is derived from an EMBL/GenBank/DDBJ whole genome shotgun (WGS) entry which is preliminary data.</text>
</comment>
<dbReference type="InterPro" id="IPR003439">
    <property type="entry name" value="ABC_transporter-like_ATP-bd"/>
</dbReference>
<dbReference type="SUPFAM" id="SSF52540">
    <property type="entry name" value="P-loop containing nucleoside triphosphate hydrolases"/>
    <property type="match status" value="1"/>
</dbReference>
<dbReference type="Proteomes" id="UP001250214">
    <property type="component" value="Unassembled WGS sequence"/>
</dbReference>
<dbReference type="Pfam" id="PF00005">
    <property type="entry name" value="ABC_tran"/>
    <property type="match status" value="1"/>
</dbReference>
<sequence length="305" mass="33816">MSTVIETEHLTKHYGARRGISQISLSVHSGEVFGFLGPNGAGKTTTIRLLLDLLRPSSGHLRVLGRDPRSAGAAVRQRVGYLPGDYQPGRQERGSELLRYLAEARGGVTRRRIEELTERFELDPSQRLGAMSRGNRQKLGIVQAFMHDPELLILDEPTTGLDPLMQQNFLSLVREVRACGQTVFLSSHLLAEVRQIADRIGIVRAGHVVAVDEVAALRERAVRRVEVHFDAPVPPEHFANLDGVRDVRVEGTLVRCVLDGRPDALIKAAAEFTVVEFVSFEPDLEEIFLAYYTDEGNDPVPEPTD</sequence>
<keyword evidence="9" id="KW-1185">Reference proteome</keyword>
<dbReference type="InterPro" id="IPR050763">
    <property type="entry name" value="ABC_transporter_ATP-binding"/>
</dbReference>
<keyword evidence="4" id="KW-0547">Nucleotide-binding</keyword>
<reference evidence="9" key="1">
    <citation type="submission" date="2023-07" db="EMBL/GenBank/DDBJ databases">
        <title>Novel species in the genus Lipingzhangella isolated from Sambhar Salt Lake.</title>
        <authorList>
            <person name="Jiya N."/>
            <person name="Kajale S."/>
            <person name="Sharma A."/>
        </authorList>
    </citation>
    <scope>NUCLEOTIDE SEQUENCE [LARGE SCALE GENOMIC DNA]</scope>
    <source>
        <strain evidence="9">LS1_29</strain>
    </source>
</reference>
<evidence type="ECO:0000256" key="2">
    <source>
        <dbReference type="ARBA" id="ARBA00005417"/>
    </source>
</evidence>
<evidence type="ECO:0000256" key="3">
    <source>
        <dbReference type="ARBA" id="ARBA00022448"/>
    </source>
</evidence>
<organism evidence="8 9">
    <name type="scientific">Lipingzhangella rawalii</name>
    <dbReference type="NCBI Taxonomy" id="2055835"/>
    <lineage>
        <taxon>Bacteria</taxon>
        <taxon>Bacillati</taxon>
        <taxon>Actinomycetota</taxon>
        <taxon>Actinomycetes</taxon>
        <taxon>Streptosporangiales</taxon>
        <taxon>Nocardiopsidaceae</taxon>
        <taxon>Lipingzhangella</taxon>
    </lineage>
</organism>
<evidence type="ECO:0000256" key="1">
    <source>
        <dbReference type="ARBA" id="ARBA00004202"/>
    </source>
</evidence>
<name>A0ABU2HB64_9ACTN</name>
<evidence type="ECO:0000256" key="6">
    <source>
        <dbReference type="ARBA" id="ARBA00023251"/>
    </source>
</evidence>
<evidence type="ECO:0000313" key="9">
    <source>
        <dbReference type="Proteomes" id="UP001250214"/>
    </source>
</evidence>
<evidence type="ECO:0000259" key="7">
    <source>
        <dbReference type="PROSITE" id="PS50893"/>
    </source>
</evidence>
<protein>
    <submittedName>
        <fullName evidence="8">ABC transporter ATP-binding protein</fullName>
    </submittedName>
</protein>
<dbReference type="RefSeq" id="WP_310914166.1">
    <property type="nucleotide sequence ID" value="NZ_JAVLVT010000015.1"/>
</dbReference>
<dbReference type="GO" id="GO:0005524">
    <property type="term" value="F:ATP binding"/>
    <property type="evidence" value="ECO:0007669"/>
    <property type="project" value="UniProtKB-KW"/>
</dbReference>
<feature type="domain" description="ABC transporter" evidence="7">
    <location>
        <begin position="5"/>
        <end position="230"/>
    </location>
</feature>
<keyword evidence="3" id="KW-0813">Transport</keyword>
<gene>
    <name evidence="8" type="ORF">RIF23_19980</name>
</gene>
<dbReference type="Gene3D" id="3.40.50.300">
    <property type="entry name" value="P-loop containing nucleotide triphosphate hydrolases"/>
    <property type="match status" value="1"/>
</dbReference>
<keyword evidence="5 8" id="KW-0067">ATP-binding</keyword>